<dbReference type="PANTHER" id="PTHR33420">
    <property type="entry name" value="FIMBRIAL SUBUNIT ELFA-RELATED"/>
    <property type="match status" value="1"/>
</dbReference>
<proteinExistence type="predicted"/>
<dbReference type="GO" id="GO:0009289">
    <property type="term" value="C:pilus"/>
    <property type="evidence" value="ECO:0007669"/>
    <property type="project" value="InterPro"/>
</dbReference>
<dbReference type="SUPFAM" id="SSF49401">
    <property type="entry name" value="Bacterial adhesins"/>
    <property type="match status" value="1"/>
</dbReference>
<feature type="signal peptide" evidence="1">
    <location>
        <begin position="1"/>
        <end position="29"/>
    </location>
</feature>
<dbReference type="PANTHER" id="PTHR33420:SF12">
    <property type="entry name" value="FIMBRIN-LIKE PROTEIN FIMI-RELATED"/>
    <property type="match status" value="1"/>
</dbReference>
<sequence>MIMKKQILRVVIFSSLIATGAGISTMTYANGTNSLDLTVNANITAGTCSASVVEGDTITDTIAFGNVYISEVYAKSKIKPFKLRFSDCVGLKDKKAKFRLAPNNVACPGSSGTDGQFANASTSTTKAAMVAMEVWTTETPGGTGAVKLHCWSKPEQTVDLSGASVTTPVDFPLSAMMVAQSGGTLQNMTAGDFYSPTTFTITYQ</sequence>
<reference evidence="2 3" key="1">
    <citation type="submission" date="2018-04" db="EMBL/GenBank/DDBJ databases">
        <title>Serotype diversity and antimicrobial resistance among Salmonella enterica isolated from patients at an equine referral hospital.</title>
        <authorList>
            <person name="Leon I.M."/>
            <person name="Lawhon S.D."/>
            <person name="Norman K.N."/>
            <person name="Threadgill D.S."/>
            <person name="Ohta N."/>
            <person name="Vinasco J."/>
            <person name="Scott H.M."/>
        </authorList>
    </citation>
    <scope>NUCLEOTIDE SEQUENCE [LARGE SCALE GENOMIC DNA]</scope>
    <source>
        <strain evidence="2 3">235</strain>
    </source>
</reference>
<dbReference type="GO" id="GO:0043709">
    <property type="term" value="P:cell adhesion involved in single-species biofilm formation"/>
    <property type="evidence" value="ECO:0007669"/>
    <property type="project" value="TreeGrafter"/>
</dbReference>
<dbReference type="EMBL" id="QDLQ01000015">
    <property type="protein sequence ID" value="PVI95245.1"/>
    <property type="molecule type" value="Genomic_DNA"/>
</dbReference>
<name>A0A2T8T0M5_SALER</name>
<organism evidence="2 3">
    <name type="scientific">Salmonella enterica</name>
    <name type="common">Salmonella choleraesuis</name>
    <dbReference type="NCBI Taxonomy" id="28901"/>
    <lineage>
        <taxon>Bacteria</taxon>
        <taxon>Pseudomonadati</taxon>
        <taxon>Pseudomonadota</taxon>
        <taxon>Gammaproteobacteria</taxon>
        <taxon>Enterobacterales</taxon>
        <taxon>Enterobacteriaceae</taxon>
        <taxon>Salmonella</taxon>
    </lineage>
</organism>
<dbReference type="InterPro" id="IPR036937">
    <property type="entry name" value="Adhesion_dom_fimbrial_sf"/>
</dbReference>
<keyword evidence="1" id="KW-0732">Signal</keyword>
<gene>
    <name evidence="2" type="ORF">C4860_19190</name>
</gene>
<accession>A0A2T8T0M5</accession>
<evidence type="ECO:0000313" key="3">
    <source>
        <dbReference type="Proteomes" id="UP000245912"/>
    </source>
</evidence>
<dbReference type="InterPro" id="IPR008966">
    <property type="entry name" value="Adhesion_dom_sf"/>
</dbReference>
<dbReference type="Gene3D" id="2.60.40.1090">
    <property type="entry name" value="Fimbrial-type adhesion domain"/>
    <property type="match status" value="1"/>
</dbReference>
<dbReference type="InterPro" id="IPR050263">
    <property type="entry name" value="Bact_Fimbrial_Adh_Pro"/>
</dbReference>
<comment type="caution">
    <text evidence="2">The sequence shown here is derived from an EMBL/GenBank/DDBJ whole genome shotgun (WGS) entry which is preliminary data.</text>
</comment>
<evidence type="ECO:0000256" key="1">
    <source>
        <dbReference type="SAM" id="SignalP"/>
    </source>
</evidence>
<feature type="chain" id="PRO_5030057462" evidence="1">
    <location>
        <begin position="30"/>
        <end position="204"/>
    </location>
</feature>
<protein>
    <submittedName>
        <fullName evidence="2">Fimbrial protein</fullName>
    </submittedName>
</protein>
<dbReference type="AlphaFoldDB" id="A0A2T8T0M5"/>
<dbReference type="Proteomes" id="UP000245912">
    <property type="component" value="Unassembled WGS sequence"/>
</dbReference>
<evidence type="ECO:0000313" key="2">
    <source>
        <dbReference type="EMBL" id="PVI95245.1"/>
    </source>
</evidence>
<dbReference type="NCBIfam" id="NF011798">
    <property type="entry name" value="PRK15263.1-4"/>
    <property type="match status" value="1"/>
</dbReference>